<evidence type="ECO:0000313" key="2">
    <source>
        <dbReference type="EMBL" id="KAK7493066.1"/>
    </source>
</evidence>
<evidence type="ECO:0000256" key="1">
    <source>
        <dbReference type="SAM" id="MobiDB-lite"/>
    </source>
</evidence>
<dbReference type="EMBL" id="JACVVK020000097">
    <property type="protein sequence ID" value="KAK7493066.1"/>
    <property type="molecule type" value="Genomic_DNA"/>
</dbReference>
<keyword evidence="3" id="KW-1185">Reference proteome</keyword>
<reference evidence="2 3" key="1">
    <citation type="journal article" date="2023" name="Sci. Data">
        <title>Genome assembly of the Korean intertidal mud-creeper Batillaria attramentaria.</title>
        <authorList>
            <person name="Patra A.K."/>
            <person name="Ho P.T."/>
            <person name="Jun S."/>
            <person name="Lee S.J."/>
            <person name="Kim Y."/>
            <person name="Won Y.J."/>
        </authorList>
    </citation>
    <scope>NUCLEOTIDE SEQUENCE [LARGE SCALE GENOMIC DNA]</scope>
    <source>
        <strain evidence="2">Wonlab-2016</strain>
    </source>
</reference>
<feature type="region of interest" description="Disordered" evidence="1">
    <location>
        <begin position="98"/>
        <end position="120"/>
    </location>
</feature>
<dbReference type="AlphaFoldDB" id="A0ABD0L140"/>
<dbReference type="Proteomes" id="UP001519460">
    <property type="component" value="Unassembled WGS sequence"/>
</dbReference>
<organism evidence="2 3">
    <name type="scientific">Batillaria attramentaria</name>
    <dbReference type="NCBI Taxonomy" id="370345"/>
    <lineage>
        <taxon>Eukaryota</taxon>
        <taxon>Metazoa</taxon>
        <taxon>Spiralia</taxon>
        <taxon>Lophotrochozoa</taxon>
        <taxon>Mollusca</taxon>
        <taxon>Gastropoda</taxon>
        <taxon>Caenogastropoda</taxon>
        <taxon>Sorbeoconcha</taxon>
        <taxon>Cerithioidea</taxon>
        <taxon>Batillariidae</taxon>
        <taxon>Batillaria</taxon>
    </lineage>
</organism>
<comment type="caution">
    <text evidence="2">The sequence shown here is derived from an EMBL/GenBank/DDBJ whole genome shotgun (WGS) entry which is preliminary data.</text>
</comment>
<name>A0ABD0L140_9CAEN</name>
<feature type="compositionally biased region" description="Polar residues" evidence="1">
    <location>
        <begin position="58"/>
        <end position="72"/>
    </location>
</feature>
<feature type="region of interest" description="Disordered" evidence="1">
    <location>
        <begin position="26"/>
        <end position="81"/>
    </location>
</feature>
<gene>
    <name evidence="2" type="ORF">BaRGS_00015796</name>
</gene>
<feature type="non-terminal residue" evidence="2">
    <location>
        <position position="1"/>
    </location>
</feature>
<protein>
    <submittedName>
        <fullName evidence="2">Uncharacterized protein</fullName>
    </submittedName>
</protein>
<accession>A0ABD0L140</accession>
<evidence type="ECO:0000313" key="3">
    <source>
        <dbReference type="Proteomes" id="UP001519460"/>
    </source>
</evidence>
<proteinExistence type="predicted"/>
<sequence length="120" mass="12884">ATTATSRQQALGAGTEKRMMAELDAGGRISRKGGDSQPIEDNHSVARPLLPDLDSSDHQGLTAVTNGPYSRQESLRVRPRHGKHGMTVMIEGLCFSSRPAGATRPQRATGFSRTGHFKSN</sequence>